<gene>
    <name evidence="1" type="ORF">GV64_18465</name>
</gene>
<evidence type="ECO:0000313" key="1">
    <source>
        <dbReference type="EMBL" id="KEI72446.1"/>
    </source>
</evidence>
<reference evidence="1 2" key="1">
    <citation type="submission" date="2014-06" db="EMBL/GenBank/DDBJ databases">
        <title>Whole Genome Sequences of Three Symbiotic Endozoicomonas Bacteria.</title>
        <authorList>
            <person name="Neave M.J."/>
            <person name="Apprill A."/>
            <person name="Voolstra C.R."/>
        </authorList>
    </citation>
    <scope>NUCLEOTIDE SEQUENCE [LARGE SCALE GENOMIC DNA]</scope>
    <source>
        <strain evidence="1 2">DSM 22380</strain>
    </source>
</reference>
<dbReference type="RefSeq" id="WP_020584791.1">
    <property type="nucleotide sequence ID" value="NZ_JOJP01000001.1"/>
</dbReference>
<dbReference type="AlphaFoldDB" id="A0A081KE70"/>
<keyword evidence="2" id="KW-1185">Reference proteome</keyword>
<comment type="caution">
    <text evidence="1">The sequence shown here is derived from an EMBL/GenBank/DDBJ whole genome shotgun (WGS) entry which is preliminary data.</text>
</comment>
<dbReference type="Proteomes" id="UP000027997">
    <property type="component" value="Unassembled WGS sequence"/>
</dbReference>
<sequence>MEKGSFRKSVAFAFFTVASGLVIFSGFNAVGQLSRTSDNLQPVYITQEQVETSTEQPAIKLNTEQWKKLDIIKDMTE</sequence>
<dbReference type="STRING" id="305900.GV64_18465"/>
<organism evidence="1 2">
    <name type="scientific">Endozoicomonas elysicola</name>
    <dbReference type="NCBI Taxonomy" id="305900"/>
    <lineage>
        <taxon>Bacteria</taxon>
        <taxon>Pseudomonadati</taxon>
        <taxon>Pseudomonadota</taxon>
        <taxon>Gammaproteobacteria</taxon>
        <taxon>Oceanospirillales</taxon>
        <taxon>Endozoicomonadaceae</taxon>
        <taxon>Endozoicomonas</taxon>
    </lineage>
</organism>
<accession>A0A081KE70</accession>
<dbReference type="EMBL" id="JOJP01000001">
    <property type="protein sequence ID" value="KEI72446.1"/>
    <property type="molecule type" value="Genomic_DNA"/>
</dbReference>
<protein>
    <submittedName>
        <fullName evidence="1">Uncharacterized protein</fullName>
    </submittedName>
</protein>
<evidence type="ECO:0000313" key="2">
    <source>
        <dbReference type="Proteomes" id="UP000027997"/>
    </source>
</evidence>
<name>A0A081KE70_9GAMM</name>
<proteinExistence type="predicted"/>